<sequence>MDGRLPLVTSTLNQFIHVYIVQVNTHFRYREFSSFFVYVKISISLLI</sequence>
<dbReference type="EMBL" id="GGEC01036116">
    <property type="protein sequence ID" value="MBX16600.1"/>
    <property type="molecule type" value="Transcribed_RNA"/>
</dbReference>
<evidence type="ECO:0000313" key="1">
    <source>
        <dbReference type="EMBL" id="MBX16600.1"/>
    </source>
</evidence>
<name>A0A2P2LFC0_RHIMU</name>
<protein>
    <submittedName>
        <fullName evidence="1">Uncharacterized protein</fullName>
    </submittedName>
</protein>
<reference evidence="1" key="1">
    <citation type="submission" date="2018-02" db="EMBL/GenBank/DDBJ databases">
        <title>Rhizophora mucronata_Transcriptome.</title>
        <authorList>
            <person name="Meera S.P."/>
            <person name="Sreeshan A."/>
            <person name="Augustine A."/>
        </authorList>
    </citation>
    <scope>NUCLEOTIDE SEQUENCE</scope>
    <source>
        <tissue evidence="1">Leaf</tissue>
    </source>
</reference>
<organism evidence="1">
    <name type="scientific">Rhizophora mucronata</name>
    <name type="common">Asiatic mangrove</name>
    <dbReference type="NCBI Taxonomy" id="61149"/>
    <lineage>
        <taxon>Eukaryota</taxon>
        <taxon>Viridiplantae</taxon>
        <taxon>Streptophyta</taxon>
        <taxon>Embryophyta</taxon>
        <taxon>Tracheophyta</taxon>
        <taxon>Spermatophyta</taxon>
        <taxon>Magnoliopsida</taxon>
        <taxon>eudicotyledons</taxon>
        <taxon>Gunneridae</taxon>
        <taxon>Pentapetalae</taxon>
        <taxon>rosids</taxon>
        <taxon>fabids</taxon>
        <taxon>Malpighiales</taxon>
        <taxon>Rhizophoraceae</taxon>
        <taxon>Rhizophora</taxon>
    </lineage>
</organism>
<dbReference type="AlphaFoldDB" id="A0A2P2LFC0"/>
<accession>A0A2P2LFC0</accession>
<proteinExistence type="predicted"/>